<dbReference type="AlphaFoldDB" id="A0A9R0HV45"/>
<dbReference type="RefSeq" id="XP_021837512.1">
    <property type="nucleotide sequence ID" value="XM_021981820.2"/>
</dbReference>
<evidence type="ECO:0000256" key="10">
    <source>
        <dbReference type="PROSITE-ProRule" id="PRU00175"/>
    </source>
</evidence>
<evidence type="ECO:0000256" key="1">
    <source>
        <dbReference type="ARBA" id="ARBA00000900"/>
    </source>
</evidence>
<reference evidence="15" key="2">
    <citation type="submission" date="2025-08" db="UniProtKB">
        <authorList>
            <consortium name="RefSeq"/>
        </authorList>
    </citation>
    <scope>IDENTIFICATION</scope>
    <source>
        <tissue evidence="15">Leaf</tissue>
    </source>
</reference>
<dbReference type="GO" id="GO:0061630">
    <property type="term" value="F:ubiquitin protein ligase activity"/>
    <property type="evidence" value="ECO:0000318"/>
    <property type="project" value="GO_Central"/>
</dbReference>
<comment type="domain">
    <text evidence="11">The RING-type zinc finger domain is responsible for E3 ligase activity.</text>
</comment>
<keyword evidence="8 11" id="KW-0862">Zinc</keyword>
<keyword evidence="11" id="KW-0256">Endoplasmic reticulum</keyword>
<accession>A0A9R0HV45</accession>
<dbReference type="PANTHER" id="PTHR12313">
    <property type="entry name" value="E3 UBIQUITIN-PROTEIN LIGASE RNF5-RELATED"/>
    <property type="match status" value="1"/>
</dbReference>
<protein>
    <recommendedName>
        <fullName evidence="11">E3 ubiquitin-protein ligase RMA</fullName>
        <ecNumber evidence="11">2.3.2.27</ecNumber>
    </recommendedName>
    <alternativeName>
        <fullName evidence="11">Protein RING membrane-anchor</fullName>
    </alternativeName>
    <alternativeName>
        <fullName evidence="11">RING-type E3 ubiquitin transferase RMA</fullName>
    </alternativeName>
</protein>
<comment type="function">
    <text evidence="11">E3 ubiquitin-protein ligase.</text>
</comment>
<keyword evidence="5 11" id="KW-0479">Metal-binding</keyword>
<dbReference type="InterPro" id="IPR001841">
    <property type="entry name" value="Znf_RING"/>
</dbReference>
<evidence type="ECO:0000256" key="3">
    <source>
        <dbReference type="ARBA" id="ARBA00004906"/>
    </source>
</evidence>
<proteinExistence type="predicted"/>
<dbReference type="SUPFAM" id="SSF57850">
    <property type="entry name" value="RING/U-box"/>
    <property type="match status" value="1"/>
</dbReference>
<evidence type="ECO:0000256" key="5">
    <source>
        <dbReference type="ARBA" id="ARBA00022723"/>
    </source>
</evidence>
<dbReference type="Proteomes" id="UP000813463">
    <property type="component" value="Chromosome 4"/>
</dbReference>
<comment type="catalytic activity">
    <reaction evidence="1 11">
        <text>S-ubiquitinyl-[E2 ubiquitin-conjugating enzyme]-L-cysteine + [acceptor protein]-L-lysine = [E2 ubiquitin-conjugating enzyme]-L-cysteine + N(6)-ubiquitinyl-[acceptor protein]-L-lysine.</text>
        <dbReference type="EC" id="2.3.2.27"/>
    </reaction>
</comment>
<sequence>MYQNKRKMMPPFLMAKTSTQLLNYGVCRYFLLPQLELNSQIIRGMDLMQNFQEYAAECQSNEDGTVKQEYNSGLAPNTESESSQSSFDCNICFDVAHDPVVTRCGHLYCWACIFKWLNVQSSSSSEQTHQKACPVCKANISQTSLIPLYCHGPSRSDDEARKSQRDVIPPRPAAANSPSSPQQQQLHSNQQYPEFRYASISSSNYLSPTMAGILIPTIGLLGELVYTGMLGSVDTNLFASPHPNSYAIVRHSNPRMRRQELQVGKSLDRVSKFLLCCVVLCLLLF</sequence>
<evidence type="ECO:0000256" key="9">
    <source>
        <dbReference type="ARBA" id="ARBA00023136"/>
    </source>
</evidence>
<feature type="region of interest" description="Disordered" evidence="12">
    <location>
        <begin position="154"/>
        <end position="186"/>
    </location>
</feature>
<name>A0A9R0HV45_SPIOL</name>
<evidence type="ECO:0000313" key="14">
    <source>
        <dbReference type="Proteomes" id="UP000813463"/>
    </source>
</evidence>
<evidence type="ECO:0000256" key="4">
    <source>
        <dbReference type="ARBA" id="ARBA00022679"/>
    </source>
</evidence>
<dbReference type="OrthoDB" id="6270329at2759"/>
<dbReference type="InterPro" id="IPR013083">
    <property type="entry name" value="Znf_RING/FYVE/PHD"/>
</dbReference>
<feature type="compositionally biased region" description="Basic and acidic residues" evidence="12">
    <location>
        <begin position="154"/>
        <end position="165"/>
    </location>
</feature>
<evidence type="ECO:0000256" key="2">
    <source>
        <dbReference type="ARBA" id="ARBA00004308"/>
    </source>
</evidence>
<dbReference type="GeneID" id="110777212"/>
<evidence type="ECO:0000256" key="6">
    <source>
        <dbReference type="ARBA" id="ARBA00022771"/>
    </source>
</evidence>
<comment type="pathway">
    <text evidence="3 11">Protein modification; protein ubiquitination.</text>
</comment>
<keyword evidence="6 10" id="KW-0863">Zinc-finger</keyword>
<keyword evidence="14" id="KW-1185">Reference proteome</keyword>
<keyword evidence="4 11" id="KW-0808">Transferase</keyword>
<dbReference type="GO" id="GO:0036503">
    <property type="term" value="P:ERAD pathway"/>
    <property type="evidence" value="ECO:0000318"/>
    <property type="project" value="GO_Central"/>
</dbReference>
<feature type="compositionally biased region" description="Low complexity" evidence="12">
    <location>
        <begin position="173"/>
        <end position="186"/>
    </location>
</feature>
<dbReference type="GO" id="GO:0005789">
    <property type="term" value="C:endoplasmic reticulum membrane"/>
    <property type="evidence" value="ECO:0007669"/>
    <property type="project" value="UniProtKB-SubCell"/>
</dbReference>
<dbReference type="InterPro" id="IPR017907">
    <property type="entry name" value="Znf_RING_CS"/>
</dbReference>
<comment type="subcellular location">
    <subcellularLocation>
        <location evidence="2">Endomembrane system</location>
    </subcellularLocation>
    <subcellularLocation>
        <location evidence="11">Endoplasmic reticulum membrane</location>
        <topology evidence="11">Single-pass type IV membrane protein</topology>
    </subcellularLocation>
</comment>
<evidence type="ECO:0000256" key="12">
    <source>
        <dbReference type="SAM" id="MobiDB-lite"/>
    </source>
</evidence>
<keyword evidence="9" id="KW-0472">Membrane</keyword>
<dbReference type="GO" id="GO:0008270">
    <property type="term" value="F:zinc ion binding"/>
    <property type="evidence" value="ECO:0007669"/>
    <property type="project" value="UniProtKB-KW"/>
</dbReference>
<dbReference type="GO" id="GO:0044390">
    <property type="term" value="F:ubiquitin-like protein conjugating enzyme binding"/>
    <property type="evidence" value="ECO:0000318"/>
    <property type="project" value="GO_Central"/>
</dbReference>
<evidence type="ECO:0000259" key="13">
    <source>
        <dbReference type="PROSITE" id="PS50089"/>
    </source>
</evidence>
<dbReference type="PROSITE" id="PS50089">
    <property type="entry name" value="ZF_RING_2"/>
    <property type="match status" value="1"/>
</dbReference>
<dbReference type="Pfam" id="PF00097">
    <property type="entry name" value="zf-C3HC4"/>
    <property type="match status" value="1"/>
</dbReference>
<gene>
    <name evidence="15" type="primary">LOC110777212</name>
</gene>
<organism evidence="14 15">
    <name type="scientific">Spinacia oleracea</name>
    <name type="common">Spinach</name>
    <dbReference type="NCBI Taxonomy" id="3562"/>
    <lineage>
        <taxon>Eukaryota</taxon>
        <taxon>Viridiplantae</taxon>
        <taxon>Streptophyta</taxon>
        <taxon>Embryophyta</taxon>
        <taxon>Tracheophyta</taxon>
        <taxon>Spermatophyta</taxon>
        <taxon>Magnoliopsida</taxon>
        <taxon>eudicotyledons</taxon>
        <taxon>Gunneridae</taxon>
        <taxon>Pentapetalae</taxon>
        <taxon>Caryophyllales</taxon>
        <taxon>Chenopodiaceae</taxon>
        <taxon>Chenopodioideae</taxon>
        <taxon>Anserineae</taxon>
        <taxon>Spinacia</taxon>
    </lineage>
</organism>
<dbReference type="KEGG" id="soe:110777212"/>
<evidence type="ECO:0000256" key="11">
    <source>
        <dbReference type="RuleBase" id="RU369090"/>
    </source>
</evidence>
<dbReference type="EC" id="2.3.2.27" evidence="11"/>
<evidence type="ECO:0000256" key="8">
    <source>
        <dbReference type="ARBA" id="ARBA00022833"/>
    </source>
</evidence>
<evidence type="ECO:0000256" key="7">
    <source>
        <dbReference type="ARBA" id="ARBA00022786"/>
    </source>
</evidence>
<feature type="domain" description="RING-type" evidence="13">
    <location>
        <begin position="89"/>
        <end position="137"/>
    </location>
</feature>
<dbReference type="SMART" id="SM00184">
    <property type="entry name" value="RING"/>
    <property type="match status" value="1"/>
</dbReference>
<evidence type="ECO:0000313" key="15">
    <source>
        <dbReference type="RefSeq" id="XP_021837512.1"/>
    </source>
</evidence>
<keyword evidence="7 11" id="KW-0833">Ubl conjugation pathway</keyword>
<dbReference type="PROSITE" id="PS00518">
    <property type="entry name" value="ZF_RING_1"/>
    <property type="match status" value="1"/>
</dbReference>
<dbReference type="InterPro" id="IPR045103">
    <property type="entry name" value="RNF5/RNF185-like"/>
</dbReference>
<reference evidence="14" key="1">
    <citation type="journal article" date="2021" name="Nat. Commun.">
        <title>Genomic analyses provide insights into spinach domestication and the genetic basis of agronomic traits.</title>
        <authorList>
            <person name="Cai X."/>
            <person name="Sun X."/>
            <person name="Xu C."/>
            <person name="Sun H."/>
            <person name="Wang X."/>
            <person name="Ge C."/>
            <person name="Zhang Z."/>
            <person name="Wang Q."/>
            <person name="Fei Z."/>
            <person name="Jiao C."/>
            <person name="Wang Q."/>
        </authorList>
    </citation>
    <scope>NUCLEOTIDE SEQUENCE [LARGE SCALE GENOMIC DNA]</scope>
    <source>
        <strain evidence="14">cv. Varoflay</strain>
    </source>
</reference>
<dbReference type="Gene3D" id="3.30.40.10">
    <property type="entry name" value="Zinc/RING finger domain, C3HC4 (zinc finger)"/>
    <property type="match status" value="1"/>
</dbReference>
<dbReference type="InterPro" id="IPR018957">
    <property type="entry name" value="Znf_C3HC4_RING-type"/>
</dbReference>
<dbReference type="GO" id="GO:0006511">
    <property type="term" value="P:ubiquitin-dependent protein catabolic process"/>
    <property type="evidence" value="ECO:0000318"/>
    <property type="project" value="GO_Central"/>
</dbReference>